<keyword evidence="2" id="KW-1185">Reference proteome</keyword>
<dbReference type="EMBL" id="JBFOLK010000002">
    <property type="protein sequence ID" value="KAL2532007.1"/>
    <property type="molecule type" value="Genomic_DNA"/>
</dbReference>
<evidence type="ECO:0000313" key="1">
    <source>
        <dbReference type="EMBL" id="KAL2532007.1"/>
    </source>
</evidence>
<comment type="caution">
    <text evidence="1">The sequence shown here is derived from an EMBL/GenBank/DDBJ whole genome shotgun (WGS) entry which is preliminary data.</text>
</comment>
<name>A0ABD1V3W3_9LAMI</name>
<accession>A0ABD1V3W3</accession>
<gene>
    <name evidence="1" type="ORF">Adt_05358</name>
</gene>
<dbReference type="Proteomes" id="UP001604336">
    <property type="component" value="Unassembled WGS sequence"/>
</dbReference>
<dbReference type="AlphaFoldDB" id="A0ABD1V3W3"/>
<evidence type="ECO:0000313" key="2">
    <source>
        <dbReference type="Proteomes" id="UP001604336"/>
    </source>
</evidence>
<reference evidence="2" key="1">
    <citation type="submission" date="2024-07" db="EMBL/GenBank/DDBJ databases">
        <title>Two chromosome-level genome assemblies of Korean endemic species Abeliophyllum distichum and Forsythia ovata (Oleaceae).</title>
        <authorList>
            <person name="Jang H."/>
        </authorList>
    </citation>
    <scope>NUCLEOTIDE SEQUENCE [LARGE SCALE GENOMIC DNA]</scope>
</reference>
<sequence>MVDTGATHNYLASPEVERIGLELEKDSGKGQDNQLSYSTDYRSSQNWSFFKDTKIAMLLFSDSLMMMEEQALCHPHASWKKEFEDVMPEELLRRLPPRRAIDHNIELISGRQAFC</sequence>
<proteinExistence type="predicted"/>
<organism evidence="1 2">
    <name type="scientific">Abeliophyllum distichum</name>
    <dbReference type="NCBI Taxonomy" id="126358"/>
    <lineage>
        <taxon>Eukaryota</taxon>
        <taxon>Viridiplantae</taxon>
        <taxon>Streptophyta</taxon>
        <taxon>Embryophyta</taxon>
        <taxon>Tracheophyta</taxon>
        <taxon>Spermatophyta</taxon>
        <taxon>Magnoliopsida</taxon>
        <taxon>eudicotyledons</taxon>
        <taxon>Gunneridae</taxon>
        <taxon>Pentapetalae</taxon>
        <taxon>asterids</taxon>
        <taxon>lamiids</taxon>
        <taxon>Lamiales</taxon>
        <taxon>Oleaceae</taxon>
        <taxon>Forsythieae</taxon>
        <taxon>Abeliophyllum</taxon>
    </lineage>
</organism>
<protein>
    <submittedName>
        <fullName evidence="1">Uncharacterized protein</fullName>
    </submittedName>
</protein>